<dbReference type="EMBL" id="PYMA01000003">
    <property type="protein sequence ID" value="PSW20778.1"/>
    <property type="molecule type" value="Genomic_DNA"/>
</dbReference>
<dbReference type="Pfam" id="PF03466">
    <property type="entry name" value="LysR_substrate"/>
    <property type="match status" value="1"/>
</dbReference>
<evidence type="ECO:0000259" key="5">
    <source>
        <dbReference type="PROSITE" id="PS50931"/>
    </source>
</evidence>
<name>A0A2T3NX52_9GAMM</name>
<dbReference type="PANTHER" id="PTHR30126">
    <property type="entry name" value="HTH-TYPE TRANSCRIPTIONAL REGULATOR"/>
    <property type="match status" value="1"/>
</dbReference>
<dbReference type="SUPFAM" id="SSF53850">
    <property type="entry name" value="Periplasmic binding protein-like II"/>
    <property type="match status" value="1"/>
</dbReference>
<gene>
    <name evidence="6" type="ORF">C9I98_08040</name>
</gene>
<evidence type="ECO:0000256" key="1">
    <source>
        <dbReference type="ARBA" id="ARBA00009437"/>
    </source>
</evidence>
<organism evidence="6 7">
    <name type="scientific">Photobacterium sanctipauli</name>
    <dbReference type="NCBI Taxonomy" id="1342794"/>
    <lineage>
        <taxon>Bacteria</taxon>
        <taxon>Pseudomonadati</taxon>
        <taxon>Pseudomonadota</taxon>
        <taxon>Gammaproteobacteria</taxon>
        <taxon>Vibrionales</taxon>
        <taxon>Vibrionaceae</taxon>
        <taxon>Photobacterium</taxon>
    </lineage>
</organism>
<dbReference type="InterPro" id="IPR036388">
    <property type="entry name" value="WH-like_DNA-bd_sf"/>
</dbReference>
<keyword evidence="4" id="KW-0804">Transcription</keyword>
<dbReference type="AlphaFoldDB" id="A0A2T3NX52"/>
<protein>
    <submittedName>
        <fullName evidence="6">LysR family transcriptional regulator</fullName>
    </submittedName>
</protein>
<dbReference type="GO" id="GO:0000976">
    <property type="term" value="F:transcription cis-regulatory region binding"/>
    <property type="evidence" value="ECO:0007669"/>
    <property type="project" value="TreeGrafter"/>
</dbReference>
<dbReference type="Gene3D" id="1.10.10.10">
    <property type="entry name" value="Winged helix-like DNA-binding domain superfamily/Winged helix DNA-binding domain"/>
    <property type="match status" value="1"/>
</dbReference>
<proteinExistence type="inferred from homology"/>
<dbReference type="PROSITE" id="PS50931">
    <property type="entry name" value="HTH_LYSR"/>
    <property type="match status" value="1"/>
</dbReference>
<evidence type="ECO:0000256" key="2">
    <source>
        <dbReference type="ARBA" id="ARBA00023015"/>
    </source>
</evidence>
<dbReference type="CDD" id="cd05466">
    <property type="entry name" value="PBP2_LTTR_substrate"/>
    <property type="match status" value="1"/>
</dbReference>
<dbReference type="FunFam" id="1.10.10.10:FF:000001">
    <property type="entry name" value="LysR family transcriptional regulator"/>
    <property type="match status" value="1"/>
</dbReference>
<sequence>MYSFEQLKMFVAVCDCGSISAAARKLKRAQSGASQAISNLEISLNQTLFDRSGNMLKLTAEGSALLPIARSILLQQQRLDQKVAALEADEEHELVIAIEESLIEPALIKRLSVLAEQFPMANIEFVAGSTFDIRHWVVEGTSHVGIVYADGAMQENTEFSTLGYNRFVTVAAPTHPLAAMPAVQDNDLRNYRQLVQRSSTDKELWFSYAISTQVWYASTHQLLLDLAVEGTGWAIVPRRLAESYLKAEQLVELNVEYEPDGWITTVDVIQTRRHPSGPVRQALLQILNEAFEAYRL</sequence>
<evidence type="ECO:0000313" key="6">
    <source>
        <dbReference type="EMBL" id="PSW20778.1"/>
    </source>
</evidence>
<dbReference type="InterPro" id="IPR005119">
    <property type="entry name" value="LysR_subst-bd"/>
</dbReference>
<comment type="caution">
    <text evidence="6">The sequence shown here is derived from an EMBL/GenBank/DDBJ whole genome shotgun (WGS) entry which is preliminary data.</text>
</comment>
<dbReference type="SUPFAM" id="SSF46785">
    <property type="entry name" value="Winged helix' DNA-binding domain"/>
    <property type="match status" value="1"/>
</dbReference>
<keyword evidence="2" id="KW-0805">Transcription regulation</keyword>
<dbReference type="Pfam" id="PF00126">
    <property type="entry name" value="HTH_1"/>
    <property type="match status" value="1"/>
</dbReference>
<accession>A0A2T3NX52</accession>
<dbReference type="InterPro" id="IPR000847">
    <property type="entry name" value="LysR_HTH_N"/>
</dbReference>
<evidence type="ECO:0000313" key="7">
    <source>
        <dbReference type="Proteomes" id="UP000241771"/>
    </source>
</evidence>
<feature type="domain" description="HTH lysR-type" evidence="5">
    <location>
        <begin position="1"/>
        <end position="59"/>
    </location>
</feature>
<dbReference type="OrthoDB" id="196624at2"/>
<dbReference type="InterPro" id="IPR036390">
    <property type="entry name" value="WH_DNA-bd_sf"/>
</dbReference>
<keyword evidence="3" id="KW-0238">DNA-binding</keyword>
<dbReference type="PANTHER" id="PTHR30126:SF91">
    <property type="entry name" value="LYSR FAMILY TRANSCRIPTIONAL REGULATOR"/>
    <property type="match status" value="1"/>
</dbReference>
<keyword evidence="7" id="KW-1185">Reference proteome</keyword>
<dbReference type="RefSeq" id="WP_036820333.1">
    <property type="nucleotide sequence ID" value="NZ_JGVO01000270.1"/>
</dbReference>
<dbReference type="Gene3D" id="3.40.190.290">
    <property type="match status" value="1"/>
</dbReference>
<dbReference type="Proteomes" id="UP000241771">
    <property type="component" value="Unassembled WGS sequence"/>
</dbReference>
<dbReference type="GO" id="GO:0003700">
    <property type="term" value="F:DNA-binding transcription factor activity"/>
    <property type="evidence" value="ECO:0007669"/>
    <property type="project" value="InterPro"/>
</dbReference>
<evidence type="ECO:0000256" key="4">
    <source>
        <dbReference type="ARBA" id="ARBA00023163"/>
    </source>
</evidence>
<evidence type="ECO:0000256" key="3">
    <source>
        <dbReference type="ARBA" id="ARBA00023125"/>
    </source>
</evidence>
<reference evidence="6 7" key="1">
    <citation type="submission" date="2018-01" db="EMBL/GenBank/DDBJ databases">
        <title>Whole genome sequencing of Histamine producing bacteria.</title>
        <authorList>
            <person name="Butler K."/>
        </authorList>
    </citation>
    <scope>NUCLEOTIDE SEQUENCE [LARGE SCALE GENOMIC DNA]</scope>
    <source>
        <strain evidence="6 7">DSM 100436</strain>
    </source>
</reference>
<comment type="similarity">
    <text evidence="1">Belongs to the LysR transcriptional regulatory family.</text>
</comment>